<evidence type="ECO:0000313" key="4">
    <source>
        <dbReference type="Proteomes" id="UP001200313"/>
    </source>
</evidence>
<gene>
    <name evidence="3" type="ORF">L0P79_09730</name>
</gene>
<proteinExistence type="predicted"/>
<keyword evidence="4" id="KW-1185">Reference proteome</keyword>
<feature type="domain" description="SLH" evidence="2">
    <location>
        <begin position="29"/>
        <end position="96"/>
    </location>
</feature>
<dbReference type="PROSITE" id="PS51272">
    <property type="entry name" value="SLH"/>
    <property type="match status" value="1"/>
</dbReference>
<evidence type="ECO:0000259" key="2">
    <source>
        <dbReference type="PROSITE" id="PS51272"/>
    </source>
</evidence>
<accession>A0ABS9M965</accession>
<reference evidence="3 4" key="1">
    <citation type="submission" date="2022-01" db="EMBL/GenBank/DDBJ databases">
        <title>Collection of gut derived symbiotic bacterial strains cultured from healthy donors.</title>
        <authorList>
            <person name="Lin H."/>
            <person name="Kohout C."/>
            <person name="Waligurski E."/>
            <person name="Pamer E.G."/>
        </authorList>
    </citation>
    <scope>NUCLEOTIDE SEQUENCE [LARGE SCALE GENOMIC DNA]</scope>
    <source>
        <strain evidence="3 4">DFI.3.7</strain>
    </source>
</reference>
<protein>
    <submittedName>
        <fullName evidence="3">S-layer homology domain-containing protein</fullName>
    </submittedName>
</protein>
<dbReference type="Pfam" id="PF00395">
    <property type="entry name" value="SLH"/>
    <property type="match status" value="1"/>
</dbReference>
<organism evidence="3 4">
    <name type="scientific">Intestinimonas massiliensis</name>
    <name type="common">ex Afouda et al. 2020</name>
    <dbReference type="NCBI Taxonomy" id="1673721"/>
    <lineage>
        <taxon>Bacteria</taxon>
        <taxon>Bacillati</taxon>
        <taxon>Bacillota</taxon>
        <taxon>Clostridia</taxon>
        <taxon>Eubacteriales</taxon>
        <taxon>Intestinimonas</taxon>
    </lineage>
</organism>
<dbReference type="Proteomes" id="UP001200313">
    <property type="component" value="Unassembled WGS sequence"/>
</dbReference>
<comment type="caution">
    <text evidence="3">The sequence shown here is derived from an EMBL/GenBank/DDBJ whole genome shotgun (WGS) entry which is preliminary data.</text>
</comment>
<dbReference type="InterPro" id="IPR001119">
    <property type="entry name" value="SLH_dom"/>
</dbReference>
<evidence type="ECO:0000256" key="1">
    <source>
        <dbReference type="ARBA" id="ARBA00022737"/>
    </source>
</evidence>
<evidence type="ECO:0000313" key="3">
    <source>
        <dbReference type="EMBL" id="MCG4527356.1"/>
    </source>
</evidence>
<dbReference type="EMBL" id="JAKNJB010000015">
    <property type="protein sequence ID" value="MCG4527356.1"/>
    <property type="molecule type" value="Genomic_DNA"/>
</dbReference>
<name>A0ABS9M965_9FIRM</name>
<keyword evidence="1" id="KW-0677">Repeat</keyword>
<sequence>MLTRVFKRVTLAGWTLAADRQFSLDYAQPAPFSDDAQISAWARDSVYFMAANGIIQGSGGQFMPKAATEAQEAQGYAQATREQALLIAVRMVQKLG</sequence>